<name>A0ABU9HZF1_9FLAO</name>
<organism evidence="1 2">
    <name type="scientific">Flavobacterium arundinis</name>
    <dbReference type="NCBI Taxonomy" id="3139143"/>
    <lineage>
        <taxon>Bacteria</taxon>
        <taxon>Pseudomonadati</taxon>
        <taxon>Bacteroidota</taxon>
        <taxon>Flavobacteriia</taxon>
        <taxon>Flavobacteriales</taxon>
        <taxon>Flavobacteriaceae</taxon>
        <taxon>Flavobacterium</taxon>
    </lineage>
</organism>
<dbReference type="EMBL" id="JBBYHR010000008">
    <property type="protein sequence ID" value="MEL1245548.1"/>
    <property type="molecule type" value="Genomic_DNA"/>
</dbReference>
<reference evidence="1 2" key="1">
    <citation type="submission" date="2024-04" db="EMBL/GenBank/DDBJ databases">
        <title>Flavobacterium sp. DGU11 16S ribosomal RNA gene Genome sequencing and assembly.</title>
        <authorList>
            <person name="Park S."/>
        </authorList>
    </citation>
    <scope>NUCLEOTIDE SEQUENCE [LARGE SCALE GENOMIC DNA]</scope>
    <source>
        <strain evidence="1 2">DGU11</strain>
    </source>
</reference>
<dbReference type="Proteomes" id="UP001464555">
    <property type="component" value="Unassembled WGS sequence"/>
</dbReference>
<keyword evidence="2" id="KW-1185">Reference proteome</keyword>
<protein>
    <submittedName>
        <fullName evidence="1">Group III truncated hemoglobin</fullName>
    </submittedName>
</protein>
<dbReference type="InterPro" id="IPR012292">
    <property type="entry name" value="Globin/Proto"/>
</dbReference>
<dbReference type="RefSeq" id="WP_341697845.1">
    <property type="nucleotide sequence ID" value="NZ_JBBYHR010000008.1"/>
</dbReference>
<evidence type="ECO:0000313" key="1">
    <source>
        <dbReference type="EMBL" id="MEL1245548.1"/>
    </source>
</evidence>
<accession>A0ABU9HZF1</accession>
<dbReference type="CDD" id="cd08916">
    <property type="entry name" value="TrHb3_P"/>
    <property type="match status" value="1"/>
</dbReference>
<dbReference type="SUPFAM" id="SSF46458">
    <property type="entry name" value="Globin-like"/>
    <property type="match status" value="1"/>
</dbReference>
<dbReference type="InterPro" id="IPR009050">
    <property type="entry name" value="Globin-like_sf"/>
</dbReference>
<comment type="caution">
    <text evidence="1">The sequence shown here is derived from an EMBL/GenBank/DDBJ whole genome shotgun (WGS) entry which is preliminary data.</text>
</comment>
<dbReference type="Gene3D" id="1.10.490.10">
    <property type="entry name" value="Globins"/>
    <property type="match status" value="1"/>
</dbReference>
<evidence type="ECO:0000313" key="2">
    <source>
        <dbReference type="Proteomes" id="UP001464555"/>
    </source>
</evidence>
<proteinExistence type="predicted"/>
<gene>
    <name evidence="1" type="ORF">AAEO56_14835</name>
</gene>
<sequence>MKDIENRQDIESLLTEFYNRLLKDPAICYIFTDVAKIDLAHHLPILADFWEQSLFNTGTYRNNTMQIHLGLNAQEKLTEQHFKTWLKHFHTTTDHYFSGLNAERIKARAQSIATVIKIKLSTV</sequence>